<dbReference type="AlphaFoldDB" id="A0A1I1MP31"/>
<dbReference type="Gene3D" id="1.10.8.60">
    <property type="match status" value="1"/>
</dbReference>
<dbReference type="SUPFAM" id="SSF52540">
    <property type="entry name" value="P-loop containing nucleoside triphosphate hydrolases"/>
    <property type="match status" value="1"/>
</dbReference>
<protein>
    <recommendedName>
        <fullName evidence="2 9">DNA polymerase III subunit delta</fullName>
        <ecNumber evidence="1 9">2.7.7.7</ecNumber>
    </recommendedName>
</protein>
<evidence type="ECO:0000256" key="9">
    <source>
        <dbReference type="NCBIfam" id="TIGR01128"/>
    </source>
</evidence>
<dbReference type="Gene3D" id="3.40.50.300">
    <property type="entry name" value="P-loop containing nucleotide triphosphate hydrolases"/>
    <property type="match status" value="1"/>
</dbReference>
<sequence>MRVYPDKLPEQLARRLSPIYIVAGEEPLLHMEACDAIRHRAREAGVEEREILQVEQGFGWHQLMESANSLSLFATSRLIELRLGSQSPGQEGGRALEAYAQQADDSSDILLISAGRMERRLLQSKWFKAIESKGVHVPVWPVDHQRLHFWVRDRAGRHGLDLDQEAARLLAERTEGNLLAADQALIRLALVHPPGARLNAQAVAADTEDSARFDVFNLTDACLRGERDRAVRIVSGLREEGIEAPVVLWALTRELRTLLSVRQHMDQGQSLEHACKAQKPMIPEKRRPQYQQALKRLPLKRLHKLLLLSQRIDQAIKGAAALPTWASLADLALTLAGGRGILAEMPDSYRITTAGRG</sequence>
<organism evidence="12 13">
    <name type="scientific">Kushneria avicenniae</name>
    <dbReference type="NCBI Taxonomy" id="402385"/>
    <lineage>
        <taxon>Bacteria</taxon>
        <taxon>Pseudomonadati</taxon>
        <taxon>Pseudomonadota</taxon>
        <taxon>Gammaproteobacteria</taxon>
        <taxon>Oceanospirillales</taxon>
        <taxon>Halomonadaceae</taxon>
        <taxon>Kushneria</taxon>
    </lineage>
</organism>
<dbReference type="GO" id="GO:0003887">
    <property type="term" value="F:DNA-directed DNA polymerase activity"/>
    <property type="evidence" value="ECO:0007669"/>
    <property type="project" value="UniProtKB-UniRule"/>
</dbReference>
<dbReference type="CDD" id="cd18138">
    <property type="entry name" value="HLD_clamp_pol_III_delta"/>
    <property type="match status" value="1"/>
</dbReference>
<dbReference type="PANTHER" id="PTHR34388:SF1">
    <property type="entry name" value="DNA POLYMERASE III SUBUNIT DELTA"/>
    <property type="match status" value="1"/>
</dbReference>
<dbReference type="Proteomes" id="UP000199046">
    <property type="component" value="Unassembled WGS sequence"/>
</dbReference>
<dbReference type="Pfam" id="PF06144">
    <property type="entry name" value="DNA_pol3_delta"/>
    <property type="match status" value="1"/>
</dbReference>
<dbReference type="GO" id="GO:0009360">
    <property type="term" value="C:DNA polymerase III complex"/>
    <property type="evidence" value="ECO:0007669"/>
    <property type="project" value="UniProtKB-UniRule"/>
</dbReference>
<evidence type="ECO:0000259" key="10">
    <source>
        <dbReference type="Pfam" id="PF06144"/>
    </source>
</evidence>
<dbReference type="EC" id="2.7.7.7" evidence="1 9"/>
<reference evidence="13" key="1">
    <citation type="submission" date="2016-10" db="EMBL/GenBank/DDBJ databases">
        <authorList>
            <person name="Varghese N."/>
            <person name="Submissions S."/>
        </authorList>
    </citation>
    <scope>NUCLEOTIDE SEQUENCE [LARGE SCALE GENOMIC DNA]</scope>
    <source>
        <strain evidence="13">DSM 23439</strain>
    </source>
</reference>
<evidence type="ECO:0000313" key="12">
    <source>
        <dbReference type="EMBL" id="SFC83310.1"/>
    </source>
</evidence>
<dbReference type="RefSeq" id="WP_090135490.1">
    <property type="nucleotide sequence ID" value="NZ_FOLY01000006.1"/>
</dbReference>
<accession>A0A1I1MP31</accession>
<dbReference type="EMBL" id="FOLY01000006">
    <property type="protein sequence ID" value="SFC83310.1"/>
    <property type="molecule type" value="Genomic_DNA"/>
</dbReference>
<proteinExistence type="inferred from homology"/>
<evidence type="ECO:0000256" key="2">
    <source>
        <dbReference type="ARBA" id="ARBA00017703"/>
    </source>
</evidence>
<evidence type="ECO:0000256" key="8">
    <source>
        <dbReference type="ARBA" id="ARBA00049244"/>
    </source>
</evidence>
<evidence type="ECO:0000256" key="5">
    <source>
        <dbReference type="ARBA" id="ARBA00022705"/>
    </source>
</evidence>
<dbReference type="STRING" id="402385.SAMN05421848_2938"/>
<dbReference type="InterPro" id="IPR027417">
    <property type="entry name" value="P-loop_NTPase"/>
</dbReference>
<dbReference type="OrthoDB" id="9770982at2"/>
<evidence type="ECO:0000256" key="6">
    <source>
        <dbReference type="ARBA" id="ARBA00022932"/>
    </source>
</evidence>
<dbReference type="InterPro" id="IPR008921">
    <property type="entry name" value="DNA_pol3_clamp-load_cplx_C"/>
</dbReference>
<dbReference type="InterPro" id="IPR010372">
    <property type="entry name" value="DNA_pol3_delta_N"/>
</dbReference>
<feature type="domain" description="DNA polymerase III delta N-terminal" evidence="10">
    <location>
        <begin position="20"/>
        <end position="136"/>
    </location>
</feature>
<evidence type="ECO:0000256" key="4">
    <source>
        <dbReference type="ARBA" id="ARBA00022695"/>
    </source>
</evidence>
<evidence type="ECO:0000256" key="7">
    <source>
        <dbReference type="ARBA" id="ARBA00034754"/>
    </source>
</evidence>
<comment type="similarity">
    <text evidence="7">Belongs to the DNA polymerase HolA subunit family.</text>
</comment>
<dbReference type="PANTHER" id="PTHR34388">
    <property type="entry name" value="DNA POLYMERASE III SUBUNIT DELTA"/>
    <property type="match status" value="1"/>
</dbReference>
<dbReference type="Pfam" id="PF14840">
    <property type="entry name" value="DNA_pol3_delt_C"/>
    <property type="match status" value="1"/>
</dbReference>
<keyword evidence="6" id="KW-0239">DNA-directed DNA polymerase</keyword>
<dbReference type="NCBIfam" id="TIGR01128">
    <property type="entry name" value="holA"/>
    <property type="match status" value="1"/>
</dbReference>
<dbReference type="SUPFAM" id="SSF48019">
    <property type="entry name" value="post-AAA+ oligomerization domain-like"/>
    <property type="match status" value="1"/>
</dbReference>
<dbReference type="Gene3D" id="1.20.272.10">
    <property type="match status" value="1"/>
</dbReference>
<name>A0A1I1MP31_9GAMM</name>
<evidence type="ECO:0000256" key="3">
    <source>
        <dbReference type="ARBA" id="ARBA00022679"/>
    </source>
</evidence>
<keyword evidence="5" id="KW-0235">DNA replication</keyword>
<keyword evidence="4" id="KW-0548">Nucleotidyltransferase</keyword>
<comment type="catalytic activity">
    <reaction evidence="8">
        <text>DNA(n) + a 2'-deoxyribonucleoside 5'-triphosphate = DNA(n+1) + diphosphate</text>
        <dbReference type="Rhea" id="RHEA:22508"/>
        <dbReference type="Rhea" id="RHEA-COMP:17339"/>
        <dbReference type="Rhea" id="RHEA-COMP:17340"/>
        <dbReference type="ChEBI" id="CHEBI:33019"/>
        <dbReference type="ChEBI" id="CHEBI:61560"/>
        <dbReference type="ChEBI" id="CHEBI:173112"/>
        <dbReference type="EC" id="2.7.7.7"/>
    </reaction>
</comment>
<dbReference type="GO" id="GO:0006261">
    <property type="term" value="P:DNA-templated DNA replication"/>
    <property type="evidence" value="ECO:0007669"/>
    <property type="project" value="TreeGrafter"/>
</dbReference>
<dbReference type="GO" id="GO:0003677">
    <property type="term" value="F:DNA binding"/>
    <property type="evidence" value="ECO:0007669"/>
    <property type="project" value="InterPro"/>
</dbReference>
<dbReference type="InterPro" id="IPR032780">
    <property type="entry name" value="DNA_pol3_delt_C"/>
</dbReference>
<evidence type="ECO:0000313" key="13">
    <source>
        <dbReference type="Proteomes" id="UP000199046"/>
    </source>
</evidence>
<gene>
    <name evidence="12" type="ORF">SAMN05421848_2938</name>
</gene>
<evidence type="ECO:0000256" key="1">
    <source>
        <dbReference type="ARBA" id="ARBA00012417"/>
    </source>
</evidence>
<keyword evidence="3" id="KW-0808">Transferase</keyword>
<feature type="domain" description="DNA polymerase III subunit delta C-terminal" evidence="11">
    <location>
        <begin position="216"/>
        <end position="337"/>
    </location>
</feature>
<keyword evidence="13" id="KW-1185">Reference proteome</keyword>
<evidence type="ECO:0000259" key="11">
    <source>
        <dbReference type="Pfam" id="PF14840"/>
    </source>
</evidence>
<dbReference type="InterPro" id="IPR005790">
    <property type="entry name" value="DNA_polIII_delta"/>
</dbReference>